<organism evidence="1 2">
    <name type="scientific">Nakamurella panacisegetis</name>
    <dbReference type="NCBI Taxonomy" id="1090615"/>
    <lineage>
        <taxon>Bacteria</taxon>
        <taxon>Bacillati</taxon>
        <taxon>Actinomycetota</taxon>
        <taxon>Actinomycetes</taxon>
        <taxon>Nakamurellales</taxon>
        <taxon>Nakamurellaceae</taxon>
        <taxon>Nakamurella</taxon>
    </lineage>
</organism>
<dbReference type="RefSeq" id="WP_090479995.1">
    <property type="nucleotide sequence ID" value="NZ_LT629710.1"/>
</dbReference>
<dbReference type="InterPro" id="IPR025447">
    <property type="entry name" value="DUF4192"/>
</dbReference>
<dbReference type="Proteomes" id="UP000198741">
    <property type="component" value="Chromosome I"/>
</dbReference>
<protein>
    <recommendedName>
        <fullName evidence="3">DUF4192 domain-containing protein</fullName>
    </recommendedName>
</protein>
<dbReference type="STRING" id="1090615.SAMN04515671_4193"/>
<sequence>MTISQRSTVKLRGRQGLLVAAPAMLGFHPQESMVMLCLVGPQRRVGPVMRVDLRPDDGRDDADRDLAATFGEIAWEHADEVALLCYTDSAHTPPFARTVIDELQGIGLHITDAARVTAGRAWTIPAPPPGTDESDFADEDDGCEVPDGQDPQVQMMAAAIALNGRGILPDRPALRRSIDGPTGQAAVRASAALRAAVHGFLGTEGVAFGRRRLHRMAEHIVDAALDESTSGSLSPATTSQLVLLLRDHRARDEVIVHSLVDTQQPWLPMLIAAARAVPDEYAAEICAVLAVAAYGVGDGALAQVAVDRCRRVEPGHGLARLMLEAMNTGLRPAALFDALVPDLDLSPGKGG</sequence>
<dbReference type="Pfam" id="PF13830">
    <property type="entry name" value="DUF4192"/>
    <property type="match status" value="1"/>
</dbReference>
<dbReference type="OrthoDB" id="3264463at2"/>
<accession>A0A1H0SMK1</accession>
<keyword evidence="2" id="KW-1185">Reference proteome</keyword>
<evidence type="ECO:0000313" key="2">
    <source>
        <dbReference type="Proteomes" id="UP000198741"/>
    </source>
</evidence>
<dbReference type="EMBL" id="LT629710">
    <property type="protein sequence ID" value="SDP42974.1"/>
    <property type="molecule type" value="Genomic_DNA"/>
</dbReference>
<proteinExistence type="predicted"/>
<dbReference type="AlphaFoldDB" id="A0A1H0SMK1"/>
<evidence type="ECO:0000313" key="1">
    <source>
        <dbReference type="EMBL" id="SDP42974.1"/>
    </source>
</evidence>
<gene>
    <name evidence="1" type="ORF">SAMN04515671_4193</name>
</gene>
<name>A0A1H0SMK1_9ACTN</name>
<evidence type="ECO:0008006" key="3">
    <source>
        <dbReference type="Google" id="ProtNLM"/>
    </source>
</evidence>
<reference evidence="1 2" key="1">
    <citation type="submission" date="2016-10" db="EMBL/GenBank/DDBJ databases">
        <authorList>
            <person name="de Groot N.N."/>
        </authorList>
    </citation>
    <scope>NUCLEOTIDE SEQUENCE [LARGE SCALE GENOMIC DNA]</scope>
    <source>
        <strain evidence="2">P4-7,KCTC 19426,CECT 7604</strain>
    </source>
</reference>